<dbReference type="Pfam" id="PF01841">
    <property type="entry name" value="Transglut_core"/>
    <property type="match status" value="1"/>
</dbReference>
<dbReference type="PANTHER" id="PTHR35532:SF5">
    <property type="entry name" value="CARBOHYDRATE-BINDING DOMAIN-CONTAINING PROTEIN"/>
    <property type="match status" value="1"/>
</dbReference>
<sequence length="874" mass="99448">MKKLLFSIAAFTLTLSSCTEHFISDKNYRKMVEEDFQAKQTAIANPAIFRVFEEDLSVKEREAMMFLYAYMPLGDMLNMDGEYYLKNFHLTEEALSTMPWGSSVPEREMRHFILPPRVNNENLDNAREVFYHELKDRVKHLSMYDAVLEVNHWCHEKAIYTPSDARTSSPLATVRTAYGRCGEESTLLVAALRAIGIPARQVYTPRWAHTDDNHAWVEAWVDGEWYFLGACEPEPILNLGWFNAPASRGMLMHTKVFGKYDGPEDVMQQTALFTEINVIENYAPSPSKVTVTVTDSNGIPQEGAKVEFKLYNYAEFYTVATKYTDNKGQSHLTAGKGDMMIMVEKDNLFGFKKVSFGKDSCITITLDHQEYDKIEHMQVEIVPPAEKACIPSVTEEQRACNTQRMIEEDSIRKAYTATFYTQEKAEALAAKLQLDPQKVSTLLIGARGNHPAITAFLTNSVQNGKAERAIMLLESISEKDLRDTPAEVLEDHLYNTDSQSDMNKVLCPRVSTELLTPYRKWLQDHLPADLTERFKANPALLVQWCKDSLHIVDEYSMKYVFINPVKVFQTKVCDSQSREVFFVAMARSLGISAWLDEITGSIKYIQPDSQIISVDFNANEQTTKDTGMLQLNFSPIRMLDNPKYYTHFTLSKYENGTFKLLNYPETTDWTTTFKDGAKLECGYYVLVSGSRMAQGNVLCDMEFFSISKDSITTANLMVRESKEQFRVIGNFNSEARYTTIDGQIKSILQTTGRGYFVVGLIDFGKEPTNHALRDLIANAQQMEAWGRPILLLFASESDYKRCNKNHLKGLPSNVYFGIDTNGSIRKMMADNMEVESNGRLPMFVIADTFNRVVFFSQGYNIGLGNQLIKVFDNI</sequence>
<dbReference type="Proteomes" id="UP000823641">
    <property type="component" value="Unassembled WGS sequence"/>
</dbReference>
<reference evidence="2" key="1">
    <citation type="submission" date="2020-10" db="EMBL/GenBank/DDBJ databases">
        <authorList>
            <person name="Gilroy R."/>
        </authorList>
    </citation>
    <scope>NUCLEOTIDE SEQUENCE</scope>
    <source>
        <strain evidence="2">G3-3990</strain>
    </source>
</reference>
<dbReference type="SMART" id="SM00460">
    <property type="entry name" value="TGc"/>
    <property type="match status" value="1"/>
</dbReference>
<dbReference type="PANTHER" id="PTHR35532">
    <property type="entry name" value="SIMILAR TO POLYHYDROXYALKANOATE DEPOLYMERASE"/>
    <property type="match status" value="1"/>
</dbReference>
<evidence type="ECO:0000313" key="3">
    <source>
        <dbReference type="Proteomes" id="UP000823641"/>
    </source>
</evidence>
<dbReference type="InterPro" id="IPR038765">
    <property type="entry name" value="Papain-like_cys_pep_sf"/>
</dbReference>
<accession>A0A9D9HW83</accession>
<dbReference type="AlphaFoldDB" id="A0A9D9HW83"/>
<reference evidence="2" key="2">
    <citation type="journal article" date="2021" name="PeerJ">
        <title>Extensive microbial diversity within the chicken gut microbiome revealed by metagenomics and culture.</title>
        <authorList>
            <person name="Gilroy R."/>
            <person name="Ravi A."/>
            <person name="Getino M."/>
            <person name="Pursley I."/>
            <person name="Horton D.L."/>
            <person name="Alikhan N.F."/>
            <person name="Baker D."/>
            <person name="Gharbi K."/>
            <person name="Hall N."/>
            <person name="Watson M."/>
            <person name="Adriaenssens E.M."/>
            <person name="Foster-Nyarko E."/>
            <person name="Jarju S."/>
            <person name="Secka A."/>
            <person name="Antonio M."/>
            <person name="Oren A."/>
            <person name="Chaudhuri R.R."/>
            <person name="La Ragione R."/>
            <person name="Hildebrand F."/>
            <person name="Pallen M.J."/>
        </authorList>
    </citation>
    <scope>NUCLEOTIDE SEQUENCE</scope>
    <source>
        <strain evidence="2">G3-3990</strain>
    </source>
</reference>
<organism evidence="2 3">
    <name type="scientific">Candidatus Gallipaludibacter merdavium</name>
    <dbReference type="NCBI Taxonomy" id="2840839"/>
    <lineage>
        <taxon>Bacteria</taxon>
        <taxon>Pseudomonadati</taxon>
        <taxon>Bacteroidota</taxon>
        <taxon>Bacteroidia</taxon>
        <taxon>Bacteroidales</taxon>
        <taxon>Candidatus Gallipaludibacter</taxon>
    </lineage>
</organism>
<evidence type="ECO:0000313" key="2">
    <source>
        <dbReference type="EMBL" id="MBO8460947.1"/>
    </source>
</evidence>
<name>A0A9D9HW83_9BACT</name>
<comment type="caution">
    <text evidence="2">The sequence shown here is derived from an EMBL/GenBank/DDBJ whole genome shotgun (WGS) entry which is preliminary data.</text>
</comment>
<feature type="domain" description="Transglutaminase-like" evidence="1">
    <location>
        <begin position="173"/>
        <end position="232"/>
    </location>
</feature>
<dbReference type="Gene3D" id="2.60.40.1120">
    <property type="entry name" value="Carboxypeptidase-like, regulatory domain"/>
    <property type="match status" value="1"/>
</dbReference>
<dbReference type="PROSITE" id="PS51257">
    <property type="entry name" value="PROKAR_LIPOPROTEIN"/>
    <property type="match status" value="1"/>
</dbReference>
<protein>
    <submittedName>
        <fullName evidence="2">Transglutaminase domain-containing protein</fullName>
    </submittedName>
</protein>
<dbReference type="EMBL" id="JADIMG010000106">
    <property type="protein sequence ID" value="MBO8460947.1"/>
    <property type="molecule type" value="Genomic_DNA"/>
</dbReference>
<proteinExistence type="predicted"/>
<dbReference type="Gene3D" id="3.10.620.30">
    <property type="match status" value="1"/>
</dbReference>
<dbReference type="InterPro" id="IPR002931">
    <property type="entry name" value="Transglutaminase-like"/>
</dbReference>
<dbReference type="SUPFAM" id="SSF54001">
    <property type="entry name" value="Cysteine proteinases"/>
    <property type="match status" value="1"/>
</dbReference>
<gene>
    <name evidence="2" type="ORF">IAA73_11560</name>
</gene>
<evidence type="ECO:0000259" key="1">
    <source>
        <dbReference type="SMART" id="SM00460"/>
    </source>
</evidence>